<proteinExistence type="predicted"/>
<dbReference type="InParanoid" id="A0A165GYM0"/>
<organism evidence="1 2">
    <name type="scientific">Calocera cornea HHB12733</name>
    <dbReference type="NCBI Taxonomy" id="1353952"/>
    <lineage>
        <taxon>Eukaryota</taxon>
        <taxon>Fungi</taxon>
        <taxon>Dikarya</taxon>
        <taxon>Basidiomycota</taxon>
        <taxon>Agaricomycotina</taxon>
        <taxon>Dacrymycetes</taxon>
        <taxon>Dacrymycetales</taxon>
        <taxon>Dacrymycetaceae</taxon>
        <taxon>Calocera</taxon>
    </lineage>
</organism>
<reference evidence="1 2" key="1">
    <citation type="journal article" date="2016" name="Mol. Biol. Evol.">
        <title>Comparative Genomics of Early-Diverging Mushroom-Forming Fungi Provides Insights into the Origins of Lignocellulose Decay Capabilities.</title>
        <authorList>
            <person name="Nagy L.G."/>
            <person name="Riley R."/>
            <person name="Tritt A."/>
            <person name="Adam C."/>
            <person name="Daum C."/>
            <person name="Floudas D."/>
            <person name="Sun H."/>
            <person name="Yadav J.S."/>
            <person name="Pangilinan J."/>
            <person name="Larsson K.H."/>
            <person name="Matsuura K."/>
            <person name="Barry K."/>
            <person name="Labutti K."/>
            <person name="Kuo R."/>
            <person name="Ohm R.A."/>
            <person name="Bhattacharya S.S."/>
            <person name="Shirouzu T."/>
            <person name="Yoshinaga Y."/>
            <person name="Martin F.M."/>
            <person name="Grigoriev I.V."/>
            <person name="Hibbett D.S."/>
        </authorList>
    </citation>
    <scope>NUCLEOTIDE SEQUENCE [LARGE SCALE GENOMIC DNA]</scope>
    <source>
        <strain evidence="1 2">HHB12733</strain>
    </source>
</reference>
<keyword evidence="2" id="KW-1185">Reference proteome</keyword>
<protein>
    <submittedName>
        <fullName evidence="1">Uncharacterized protein</fullName>
    </submittedName>
</protein>
<dbReference type="AlphaFoldDB" id="A0A165GYM0"/>
<evidence type="ECO:0000313" key="2">
    <source>
        <dbReference type="Proteomes" id="UP000076842"/>
    </source>
</evidence>
<name>A0A165GYM0_9BASI</name>
<sequence length="96" mass="10570">MRTGMTLTVTADKRSRLRVAIAVAVTVARPRCRATVMRVHGQSNLARLPPVTARLHILSHPPHAHSPLNTHSIYPVHHPHSLHSFASCISLSFFAV</sequence>
<gene>
    <name evidence="1" type="ORF">CALCODRAFT_229781</name>
</gene>
<evidence type="ECO:0000313" key="1">
    <source>
        <dbReference type="EMBL" id="KZT58650.1"/>
    </source>
</evidence>
<accession>A0A165GYM0</accession>
<dbReference type="Proteomes" id="UP000076842">
    <property type="component" value="Unassembled WGS sequence"/>
</dbReference>
<dbReference type="EMBL" id="KV423948">
    <property type="protein sequence ID" value="KZT58650.1"/>
    <property type="molecule type" value="Genomic_DNA"/>
</dbReference>